<keyword evidence="3" id="KW-1185">Reference proteome</keyword>
<dbReference type="SUPFAM" id="SSF117281">
    <property type="entry name" value="Kelch motif"/>
    <property type="match status" value="2"/>
</dbReference>
<dbReference type="EMBL" id="SEYY01019389">
    <property type="protein sequence ID" value="KAB7498298.1"/>
    <property type="molecule type" value="Genomic_DNA"/>
</dbReference>
<organism evidence="2 3">
    <name type="scientific">Armadillidium nasatum</name>
    <dbReference type="NCBI Taxonomy" id="96803"/>
    <lineage>
        <taxon>Eukaryota</taxon>
        <taxon>Metazoa</taxon>
        <taxon>Ecdysozoa</taxon>
        <taxon>Arthropoda</taxon>
        <taxon>Crustacea</taxon>
        <taxon>Multicrustacea</taxon>
        <taxon>Malacostraca</taxon>
        <taxon>Eumalacostraca</taxon>
        <taxon>Peracarida</taxon>
        <taxon>Isopoda</taxon>
        <taxon>Oniscidea</taxon>
        <taxon>Crinocheta</taxon>
        <taxon>Armadillidiidae</taxon>
        <taxon>Armadillidium</taxon>
    </lineage>
</organism>
<reference evidence="2 3" key="1">
    <citation type="journal article" date="2019" name="PLoS Biol.">
        <title>Sex chromosomes control vertical transmission of feminizing Wolbachia symbionts in an isopod.</title>
        <authorList>
            <person name="Becking T."/>
            <person name="Chebbi M.A."/>
            <person name="Giraud I."/>
            <person name="Moumen B."/>
            <person name="Laverre T."/>
            <person name="Caubet Y."/>
            <person name="Peccoud J."/>
            <person name="Gilbert C."/>
            <person name="Cordaux R."/>
        </authorList>
    </citation>
    <scope>NUCLEOTIDE SEQUENCE [LARGE SCALE GENOMIC DNA]</scope>
    <source>
        <strain evidence="2">ANa2</strain>
        <tissue evidence="2">Whole body excluding digestive tract and cuticle</tissue>
    </source>
</reference>
<sequence>MGKKDKKKGKGAEKTAAKTEKKLNQKLKKELALKGEENIENLLAKFVEEDKKKNSVIEELVSPPSKRSSFSLIAHPDKDQLILFGGEYFNGNKTFVYNDLYFYNIKQDRWIKVTSPGGPPPRSSHQAATFSQAGGQMWIFGGEFMSPTQSQFYHYKDLWVFHFSSKKWEKVVGNGNGPSSRSGHRMIGLKKQLIIFGGFHDNQRDYKYFDDVYLFNLETYSWHRLQPSGNGPCPRSGCQMMPLSEGRILIYGGYSKKKVKKDVDVGIIHSDMYILAPEKHDTTGLKWKWISVKQSGIRPSPRCAFSMTLNSSEKALMFGGVYDTEDNEEDLEGIFYDELYQLDLNKFSWHEVQVTGKRDEEEKKRRRKVKEEEDMEEGEEENKVDSKLEDLNLEGKDRIVSDDGVFTVTVGPSSKSPLEDEL</sequence>
<dbReference type="Gene3D" id="2.120.10.80">
    <property type="entry name" value="Kelch-type beta propeller"/>
    <property type="match status" value="1"/>
</dbReference>
<feature type="compositionally biased region" description="Basic and acidic residues" evidence="1">
    <location>
        <begin position="10"/>
        <end position="21"/>
    </location>
</feature>
<name>A0A5N5SWK9_9CRUS</name>
<dbReference type="InterPro" id="IPR052588">
    <property type="entry name" value="Kelch_domain_protein"/>
</dbReference>
<accession>A0A5N5SWK9</accession>
<gene>
    <name evidence="2" type="primary">Klhdc4</name>
    <name evidence="2" type="ORF">Anas_11421</name>
</gene>
<comment type="caution">
    <text evidence="2">The sequence shown here is derived from an EMBL/GenBank/DDBJ whole genome shotgun (WGS) entry which is preliminary data.</text>
</comment>
<proteinExistence type="predicted"/>
<feature type="region of interest" description="Disordered" evidence="1">
    <location>
        <begin position="358"/>
        <end position="389"/>
    </location>
</feature>
<dbReference type="InterPro" id="IPR015915">
    <property type="entry name" value="Kelch-typ_b-propeller"/>
</dbReference>
<evidence type="ECO:0000256" key="1">
    <source>
        <dbReference type="SAM" id="MobiDB-lite"/>
    </source>
</evidence>
<feature type="region of interest" description="Disordered" evidence="1">
    <location>
        <begin position="1"/>
        <end position="21"/>
    </location>
</feature>
<dbReference type="PANTHER" id="PTHR46063:SF1">
    <property type="entry name" value="KELCH DOMAIN-CONTAINING PROTEIN 4"/>
    <property type="match status" value="1"/>
</dbReference>
<dbReference type="OrthoDB" id="4447at2759"/>
<dbReference type="Pfam" id="PF13415">
    <property type="entry name" value="Beta-prop_FBX42"/>
    <property type="match status" value="1"/>
</dbReference>
<dbReference type="PANTHER" id="PTHR46063">
    <property type="entry name" value="KELCH DOMAIN-CONTAINING PROTEIN"/>
    <property type="match status" value="1"/>
</dbReference>
<dbReference type="AlphaFoldDB" id="A0A5N5SWK9"/>
<evidence type="ECO:0000313" key="2">
    <source>
        <dbReference type="EMBL" id="KAB7498298.1"/>
    </source>
</evidence>
<dbReference type="Proteomes" id="UP000326759">
    <property type="component" value="Unassembled WGS sequence"/>
</dbReference>
<protein>
    <submittedName>
        <fullName evidence="2">Kelch domain-containing protein 4</fullName>
    </submittedName>
</protein>
<evidence type="ECO:0000313" key="3">
    <source>
        <dbReference type="Proteomes" id="UP000326759"/>
    </source>
</evidence>